<feature type="compositionally biased region" description="Low complexity" evidence="2">
    <location>
        <begin position="410"/>
        <end position="423"/>
    </location>
</feature>
<evidence type="ECO:0000256" key="2">
    <source>
        <dbReference type="SAM" id="MobiDB-lite"/>
    </source>
</evidence>
<feature type="compositionally biased region" description="Basic and acidic residues" evidence="2">
    <location>
        <begin position="213"/>
        <end position="223"/>
    </location>
</feature>
<feature type="compositionally biased region" description="Low complexity" evidence="2">
    <location>
        <begin position="370"/>
        <end position="387"/>
    </location>
</feature>
<feature type="region of interest" description="Disordered" evidence="2">
    <location>
        <begin position="213"/>
        <end position="387"/>
    </location>
</feature>
<feature type="region of interest" description="Disordered" evidence="2">
    <location>
        <begin position="700"/>
        <end position="752"/>
    </location>
</feature>
<evidence type="ECO:0000313" key="3">
    <source>
        <dbReference type="EMBL" id="CAG6721274.1"/>
    </source>
</evidence>
<feature type="compositionally biased region" description="Basic residues" evidence="2">
    <location>
        <begin position="293"/>
        <end position="307"/>
    </location>
</feature>
<proteinExistence type="predicted"/>
<feature type="compositionally biased region" description="Basic and acidic residues" evidence="2">
    <location>
        <begin position="704"/>
        <end position="713"/>
    </location>
</feature>
<accession>A0A8D8VD19</accession>
<reference evidence="3" key="1">
    <citation type="submission" date="2021-05" db="EMBL/GenBank/DDBJ databases">
        <authorList>
            <person name="Alioto T."/>
            <person name="Alioto T."/>
            <person name="Gomez Garrido J."/>
        </authorList>
    </citation>
    <scope>NUCLEOTIDE SEQUENCE</scope>
</reference>
<keyword evidence="1" id="KW-0175">Coiled coil</keyword>
<feature type="region of interest" description="Disordered" evidence="2">
    <location>
        <begin position="645"/>
        <end position="688"/>
    </location>
</feature>
<organism evidence="3">
    <name type="scientific">Cacopsylla melanoneura</name>
    <dbReference type="NCBI Taxonomy" id="428564"/>
    <lineage>
        <taxon>Eukaryota</taxon>
        <taxon>Metazoa</taxon>
        <taxon>Ecdysozoa</taxon>
        <taxon>Arthropoda</taxon>
        <taxon>Hexapoda</taxon>
        <taxon>Insecta</taxon>
        <taxon>Pterygota</taxon>
        <taxon>Neoptera</taxon>
        <taxon>Paraneoptera</taxon>
        <taxon>Hemiptera</taxon>
        <taxon>Sternorrhyncha</taxon>
        <taxon>Psylloidea</taxon>
        <taxon>Psyllidae</taxon>
        <taxon>Psyllinae</taxon>
        <taxon>Cacopsylla</taxon>
    </lineage>
</organism>
<feature type="compositionally biased region" description="Polar residues" evidence="2">
    <location>
        <begin position="736"/>
        <end position="750"/>
    </location>
</feature>
<sequence>MASDNEHNEIGLNVANVPLDLEKEDGELSTYSFDSVTSTPLSLALSQITINGAESPFTDVSSLHQMILEEEEKETNTLNELEQEKNKLLKQIESELEKKKKKTKKNKGQLLKEIAYLKQVKNKIKHSEKKGKIKKKKSKKKTKSKIRKRRNSVVGIAQQEHIAQQDDGIPNTLNDENCEDDRLFPSLHEVRTIIPTEINNDLKVTIIGSAKPEKVSRIDEKEPIGTSHYPHSKSKRKKSSDSRNKSPKFYDEIECCSNERSESGSDECLEIEKSPMKSHHARHRIGHPTDTRLKRKTKSKSPNRRRHSRDEDRSDKKHTKSKSPNQRRHSRDENGSNKKYHYEEHLRRKSSHSDPDSGYPGKRHPRHRSSSSSSSLSSSSGSSANSEHSVKFIDFLVKSVIRNKEVVELSSRTSSSRGNSPASDNTLPLHLNTTSTFFNPNYHHSSTITPASPEIHIIGKVVPTNTSIAIDINRNEQSIEKEPSEPIIIPPSFPEESVPEGERNFSSLLLNFPFTSKDIPNHYDNDVPINSNINLPVPAPLSHHSEDNLSNYNVMSMETESLYDPFETSTELSDDVANITVVEGIRGRKEMMEANMVRYQSGVDNTTRNKANLITITSVENNAIETPLGQSGCNSNSQTVIEQIKTGQKEPENNTDLNNDQLKKRQSIDSENTLNEQEKSDTENSQLVIVKKISRSETALDNTRSVKENHGNETDSENAQLGRGKHTSETDKSSQKMHQTIANKTSFKDAQSTEKYLETIETTQTMKDFLDNATVGANTQFGKDKPDVETIMNQESDTVSRSVTYDNHRELDIDLGLEDELGLLLPNMEHRDICIYQLDMDCLLQNPEIPDFVANGVAEFFAELQRVLCIAAFSKNVKNDDILCIEKWFVIINSVYLDLIYLKNQYTFVKMVKYEHVLNVILDHFQDCVDNAIKMYAEVLPQYIKHIEVIRGWLNSHIDKKKMLTSSADQYGAKFFEKNKRNIKNFLFERVQKLQRRLEFSNVGNNCRPVPQPIEPPCLDVFEVTNNIEGNNCCPVPQPSKPYQDVFEVTNKIEHMLILKDGPKCYEMFEKISLDTLEHLLNKIKQELQDSEAEVYVTKCKELINEKIRITTLKEYIEKMYKSYVVQNNIVLNHITFIHLFDIFFQSGYSNFFIDEFFTFSDVHFSFRIL</sequence>
<feature type="compositionally biased region" description="Basic residues" evidence="2">
    <location>
        <begin position="316"/>
        <end position="329"/>
    </location>
</feature>
<name>A0A8D8VD19_9HEMI</name>
<feature type="region of interest" description="Disordered" evidence="2">
    <location>
        <begin position="127"/>
        <end position="151"/>
    </location>
</feature>
<feature type="compositionally biased region" description="Basic and acidic residues" evidence="2">
    <location>
        <begin position="239"/>
        <end position="263"/>
    </location>
</feature>
<feature type="coiled-coil region" evidence="1">
    <location>
        <begin position="64"/>
        <end position="113"/>
    </location>
</feature>
<feature type="compositionally biased region" description="Basic and acidic residues" evidence="2">
    <location>
        <begin position="330"/>
        <end position="355"/>
    </location>
</feature>
<feature type="compositionally biased region" description="Basic residues" evidence="2">
    <location>
        <begin position="276"/>
        <end position="286"/>
    </location>
</feature>
<dbReference type="AlphaFoldDB" id="A0A8D8VD19"/>
<feature type="region of interest" description="Disordered" evidence="2">
    <location>
        <begin position="408"/>
        <end position="428"/>
    </location>
</feature>
<feature type="region of interest" description="Disordered" evidence="2">
    <location>
        <begin position="479"/>
        <end position="500"/>
    </location>
</feature>
<dbReference type="EMBL" id="HBUF01361910">
    <property type="protein sequence ID" value="CAG6721274.1"/>
    <property type="molecule type" value="Transcribed_RNA"/>
</dbReference>
<evidence type="ECO:0000256" key="1">
    <source>
        <dbReference type="SAM" id="Coils"/>
    </source>
</evidence>
<protein>
    <submittedName>
        <fullName evidence="3">Uncharacterized protein</fullName>
    </submittedName>
</protein>